<dbReference type="PROSITE" id="PS00211">
    <property type="entry name" value="ABC_TRANSPORTER_1"/>
    <property type="match status" value="1"/>
</dbReference>
<dbReference type="InterPro" id="IPR014223">
    <property type="entry name" value="ABC_CydC/D"/>
</dbReference>
<dbReference type="Proteomes" id="UP000028302">
    <property type="component" value="Unassembled WGS sequence"/>
</dbReference>
<proteinExistence type="predicted"/>
<protein>
    <submittedName>
        <fullName evidence="10">Cysteine export CydDC family ABC transporter permease/ATP-binding protein CydC</fullName>
    </submittedName>
</protein>
<evidence type="ECO:0000256" key="3">
    <source>
        <dbReference type="ARBA" id="ARBA00022741"/>
    </source>
</evidence>
<keyword evidence="3" id="KW-0547">Nucleotide-binding</keyword>
<dbReference type="CDD" id="cd18585">
    <property type="entry name" value="ABC_6TM_CydC"/>
    <property type="match status" value="1"/>
</dbReference>
<feature type="domain" description="ABC transmembrane type-1" evidence="9">
    <location>
        <begin position="19"/>
        <end position="305"/>
    </location>
</feature>
<dbReference type="PATRIC" id="fig|1304275.5.peg.2696"/>
<dbReference type="GO" id="GO:0005524">
    <property type="term" value="F:ATP binding"/>
    <property type="evidence" value="ECO:0007669"/>
    <property type="project" value="UniProtKB-KW"/>
</dbReference>
<dbReference type="RefSeq" id="WP_051883504.1">
    <property type="nucleotide sequence ID" value="NZ_APNK01000022.1"/>
</dbReference>
<dbReference type="Gene3D" id="1.20.1560.10">
    <property type="entry name" value="ABC transporter type 1, transmembrane domain"/>
    <property type="match status" value="1"/>
</dbReference>
<accession>A0A084IJC1</accession>
<dbReference type="STRING" id="1304275.C41B8_13200"/>
<feature type="transmembrane region" description="Helical" evidence="7">
    <location>
        <begin position="20"/>
        <end position="44"/>
    </location>
</feature>
<dbReference type="PROSITE" id="PS50929">
    <property type="entry name" value="ABC_TM1F"/>
    <property type="match status" value="1"/>
</dbReference>
<dbReference type="OrthoDB" id="6336411at2"/>
<dbReference type="InterPro" id="IPR011527">
    <property type="entry name" value="ABC1_TM_dom"/>
</dbReference>
<feature type="transmembrane region" description="Helical" evidence="7">
    <location>
        <begin position="248"/>
        <end position="267"/>
    </location>
</feature>
<keyword evidence="4 10" id="KW-0067">ATP-binding</keyword>
<dbReference type="InterPro" id="IPR003593">
    <property type="entry name" value="AAA+_ATPase"/>
</dbReference>
<organism evidence="10 11">
    <name type="scientific">Salinisphaera hydrothermalis (strain C41B8)</name>
    <dbReference type="NCBI Taxonomy" id="1304275"/>
    <lineage>
        <taxon>Bacteria</taxon>
        <taxon>Pseudomonadati</taxon>
        <taxon>Pseudomonadota</taxon>
        <taxon>Gammaproteobacteria</taxon>
        <taxon>Salinisphaerales</taxon>
        <taxon>Salinisphaeraceae</taxon>
        <taxon>Salinisphaera</taxon>
    </lineage>
</organism>
<evidence type="ECO:0000313" key="11">
    <source>
        <dbReference type="Proteomes" id="UP000028302"/>
    </source>
</evidence>
<evidence type="ECO:0000259" key="9">
    <source>
        <dbReference type="PROSITE" id="PS50929"/>
    </source>
</evidence>
<dbReference type="SUPFAM" id="SSF52540">
    <property type="entry name" value="P-loop containing nucleoside triphosphate hydrolases"/>
    <property type="match status" value="1"/>
</dbReference>
<keyword evidence="6 7" id="KW-0472">Membrane</keyword>
<dbReference type="SMART" id="SM00382">
    <property type="entry name" value="AAA"/>
    <property type="match status" value="1"/>
</dbReference>
<dbReference type="GO" id="GO:0034775">
    <property type="term" value="P:glutathione transmembrane transport"/>
    <property type="evidence" value="ECO:0007669"/>
    <property type="project" value="InterPro"/>
</dbReference>
<dbReference type="InterPro" id="IPR003439">
    <property type="entry name" value="ABC_transporter-like_ATP-bd"/>
</dbReference>
<dbReference type="InterPro" id="IPR036640">
    <property type="entry name" value="ABC1_TM_sf"/>
</dbReference>
<dbReference type="GO" id="GO:0140359">
    <property type="term" value="F:ABC-type transporter activity"/>
    <property type="evidence" value="ECO:0007669"/>
    <property type="project" value="InterPro"/>
</dbReference>
<keyword evidence="2 7" id="KW-0812">Transmembrane</keyword>
<evidence type="ECO:0000256" key="7">
    <source>
        <dbReference type="SAM" id="Phobius"/>
    </source>
</evidence>
<evidence type="ECO:0000256" key="6">
    <source>
        <dbReference type="ARBA" id="ARBA00023136"/>
    </source>
</evidence>
<dbReference type="AlphaFoldDB" id="A0A084IJC1"/>
<evidence type="ECO:0000256" key="1">
    <source>
        <dbReference type="ARBA" id="ARBA00004651"/>
    </source>
</evidence>
<dbReference type="InterPro" id="IPR039421">
    <property type="entry name" value="Type_1_exporter"/>
</dbReference>
<evidence type="ECO:0000256" key="2">
    <source>
        <dbReference type="ARBA" id="ARBA00022692"/>
    </source>
</evidence>
<dbReference type="GO" id="GO:0045454">
    <property type="term" value="P:cell redox homeostasis"/>
    <property type="evidence" value="ECO:0007669"/>
    <property type="project" value="InterPro"/>
</dbReference>
<dbReference type="Gene3D" id="3.40.50.300">
    <property type="entry name" value="P-loop containing nucleotide triphosphate hydrolases"/>
    <property type="match status" value="1"/>
</dbReference>
<keyword evidence="11" id="KW-1185">Reference proteome</keyword>
<feature type="transmembrane region" description="Helical" evidence="7">
    <location>
        <begin position="131"/>
        <end position="157"/>
    </location>
</feature>
<dbReference type="PROSITE" id="PS50893">
    <property type="entry name" value="ABC_TRANSPORTER_2"/>
    <property type="match status" value="1"/>
</dbReference>
<dbReference type="GO" id="GO:0005886">
    <property type="term" value="C:plasma membrane"/>
    <property type="evidence" value="ECO:0007669"/>
    <property type="project" value="UniProtKB-SubCell"/>
</dbReference>
<sequence>MSDLRWWLQLARPYRGAFALGIALGIVTVASNMALLAVSGWFIASMAVAGLAAADMNYFTPAAAIRGLAIARTGGRYLERLVTHDATLKLLTGLRVWFYRQVEPLSANQLSGLRGGDLLARVRADIDTLSAVYLQLILPVTVGVVCVAGAVCVWAWYSVAVALTNLALLIAAGGLLPWWVARAGRAPGAASVAVAARLKTQLVDMVEGLGELVVFGAFTARAREIAELTEQHLDEQARLSRLTGLGQAGILLLTNVAVLASIGLIVPSIRSGALAPVDFAPVVLLVLASVEAVAQMPGAWQALGQLQATTRRLRAFEALHPAIVEPETPRPAPMDHRLIFERVFVRHAPDAPWALADATLSIAPGEHVAVVGASGAGKSSLVHLLTRMTVPERGTVYWGGAPVAAYRSADLRAAIALVPQQIYLFHASVADNIAVGDPDADENAIISAAKAAAIHDEIMALPEGYDTLVGEEGLRLSGGQIRRIGIARALLRDAPVVIMDEPGEGLDSATAARLWAAASPRLAGRTLILVSHQPEWVAHCPRVVVLDRGRLVGDGAPGELADTCAEYRRLTHPGYRLDSDQRSTPRASLTLP</sequence>
<dbReference type="InterPro" id="IPR017871">
    <property type="entry name" value="ABC_transporter-like_CS"/>
</dbReference>
<comment type="caution">
    <text evidence="10">The sequence shown here is derived from an EMBL/GenBank/DDBJ whole genome shotgun (WGS) entry which is preliminary data.</text>
</comment>
<dbReference type="Pfam" id="PF00005">
    <property type="entry name" value="ABC_tran"/>
    <property type="match status" value="1"/>
</dbReference>
<dbReference type="eggNOG" id="COG4987">
    <property type="taxonomic scope" value="Bacteria"/>
</dbReference>
<feature type="domain" description="ABC transporter" evidence="8">
    <location>
        <begin position="338"/>
        <end position="573"/>
    </location>
</feature>
<evidence type="ECO:0000313" key="10">
    <source>
        <dbReference type="EMBL" id="KEZ76805.1"/>
    </source>
</evidence>
<dbReference type="PANTHER" id="PTHR24221:SF654">
    <property type="entry name" value="ATP-BINDING CASSETTE SUB-FAMILY B MEMBER 6"/>
    <property type="match status" value="1"/>
</dbReference>
<feature type="transmembrane region" description="Helical" evidence="7">
    <location>
        <begin position="163"/>
        <end position="181"/>
    </location>
</feature>
<evidence type="ECO:0000256" key="5">
    <source>
        <dbReference type="ARBA" id="ARBA00022989"/>
    </source>
</evidence>
<reference evidence="10 11" key="1">
    <citation type="submission" date="2013-03" db="EMBL/GenBank/DDBJ databases">
        <title>Salinisphaera hydrothermalis C41B8 Genome Sequencing.</title>
        <authorList>
            <person name="Li C."/>
            <person name="Lai Q."/>
            <person name="Shao Z."/>
        </authorList>
    </citation>
    <scope>NUCLEOTIDE SEQUENCE [LARGE SCALE GENOMIC DNA]</scope>
    <source>
        <strain evidence="10 11">C41B8</strain>
    </source>
</reference>
<keyword evidence="5 7" id="KW-1133">Transmembrane helix</keyword>
<name>A0A084IJC1_SALHC</name>
<evidence type="ECO:0000259" key="8">
    <source>
        <dbReference type="PROSITE" id="PS50893"/>
    </source>
</evidence>
<dbReference type="PANTHER" id="PTHR24221">
    <property type="entry name" value="ATP-BINDING CASSETTE SUB-FAMILY B"/>
    <property type="match status" value="1"/>
</dbReference>
<dbReference type="InterPro" id="IPR027417">
    <property type="entry name" value="P-loop_NTPase"/>
</dbReference>
<comment type="subcellular location">
    <subcellularLocation>
        <location evidence="1">Cell membrane</location>
        <topology evidence="1">Multi-pass membrane protein</topology>
    </subcellularLocation>
</comment>
<gene>
    <name evidence="10" type="ORF">C41B8_13200</name>
</gene>
<dbReference type="GO" id="GO:0016887">
    <property type="term" value="F:ATP hydrolysis activity"/>
    <property type="evidence" value="ECO:0007669"/>
    <property type="project" value="InterPro"/>
</dbReference>
<evidence type="ECO:0000256" key="4">
    <source>
        <dbReference type="ARBA" id="ARBA00022840"/>
    </source>
</evidence>
<dbReference type="SUPFAM" id="SSF90123">
    <property type="entry name" value="ABC transporter transmembrane region"/>
    <property type="match status" value="1"/>
</dbReference>
<dbReference type="NCBIfam" id="TIGR02868">
    <property type="entry name" value="CydC"/>
    <property type="match status" value="1"/>
</dbReference>
<dbReference type="EMBL" id="APNK01000022">
    <property type="protein sequence ID" value="KEZ76805.1"/>
    <property type="molecule type" value="Genomic_DNA"/>
</dbReference>